<dbReference type="InterPro" id="IPR025874">
    <property type="entry name" value="DZR"/>
</dbReference>
<dbReference type="Pfam" id="PF12773">
    <property type="entry name" value="DZR"/>
    <property type="match status" value="1"/>
</dbReference>
<reference evidence="2" key="1">
    <citation type="submission" date="2021-04" db="EMBL/GenBank/DDBJ databases">
        <title>Genomic insights into ecological role and evolution of a novel Thermoplasmata order Candidatus Sysuiplasmatales.</title>
        <authorList>
            <person name="Yuan Y."/>
        </authorList>
    </citation>
    <scope>NUCLEOTIDE SEQUENCE</scope>
    <source>
        <strain evidence="3">TUT19-bin139</strain>
        <strain evidence="2">YP2-bin.285</strain>
    </source>
</reference>
<dbReference type="AlphaFoldDB" id="A0A8J8CGF3"/>
<evidence type="ECO:0000313" key="3">
    <source>
        <dbReference type="EMBL" id="MBX8644378.1"/>
    </source>
</evidence>
<evidence type="ECO:0000313" key="2">
    <source>
        <dbReference type="EMBL" id="MBX8632562.1"/>
    </source>
</evidence>
<accession>A0A8J8CGF3</accession>
<dbReference type="Proteomes" id="UP000716004">
    <property type="component" value="Unassembled WGS sequence"/>
</dbReference>
<dbReference type="EMBL" id="JAGVSJ010000035">
    <property type="protein sequence ID" value="MBX8632562.1"/>
    <property type="molecule type" value="Genomic_DNA"/>
</dbReference>
<evidence type="ECO:0000313" key="4">
    <source>
        <dbReference type="Proteomes" id="UP000716004"/>
    </source>
</evidence>
<feature type="domain" description="DZANK-type" evidence="1">
    <location>
        <begin position="3"/>
        <end position="82"/>
    </location>
</feature>
<name>A0A8J8CGF3_9ARCH</name>
<gene>
    <name evidence="2" type="ORF">J9259_08640</name>
    <name evidence="3" type="ORF">KIY12_06635</name>
</gene>
<dbReference type="Proteomes" id="UP000750197">
    <property type="component" value="Unassembled WGS sequence"/>
</dbReference>
<evidence type="ECO:0000259" key="1">
    <source>
        <dbReference type="Pfam" id="PF12773"/>
    </source>
</evidence>
<proteinExistence type="predicted"/>
<comment type="caution">
    <text evidence="2">The sequence shown here is derived from an EMBL/GenBank/DDBJ whole genome shotgun (WGS) entry which is preliminary data.</text>
</comment>
<dbReference type="EMBL" id="JAHEAC010000058">
    <property type="protein sequence ID" value="MBX8644378.1"/>
    <property type="molecule type" value="Genomic_DNA"/>
</dbReference>
<organism evidence="2 4">
    <name type="scientific">Candidatus Sysuiplasma superficiale</name>
    <dbReference type="NCBI Taxonomy" id="2823368"/>
    <lineage>
        <taxon>Archaea</taxon>
        <taxon>Methanobacteriati</taxon>
        <taxon>Thermoplasmatota</taxon>
        <taxon>Thermoplasmata</taxon>
        <taxon>Candidatus Sysuiplasmatales</taxon>
        <taxon>Candidatus Sysuiplasmataceae</taxon>
        <taxon>Candidatus Sysuiplasma</taxon>
    </lineage>
</organism>
<protein>
    <submittedName>
        <fullName evidence="2">Zinc ribbon domain-containing protein</fullName>
    </submittedName>
</protein>
<sequence length="345" mass="36889">MYCMRCGTQLPEDAIFCYKCGARISVSDQQTRQSAPAAAPGAPASSRAVLADAGVTELKCPGCGAPIKPQFGEMVVTCEYCGSSVSLGSAGWQGVQKHTMLPLKLATKEQAIETIKSIMDRGLLRKHLEEESVNEEIALSVVPYWIVPVSARTTYTAVDAAAEVGSIATTAALFGLMGGAFGGGGRNSGFGTGMMEGAMFGGMAMGGFGGGRNTLRAYSLDQNYQFPVVAMKALNEYQPKDYQFSLQDRTLFSTSAIPKCAKILNGDIGEESAKNSARTVVDQLQSEKVHKQHHMVQKMETQTDVSDPELMHVPVWFARFDHKGKKIVIVLDANSAGIINSIGLD</sequence>